<proteinExistence type="predicted"/>
<dbReference type="RefSeq" id="XP_005762916.1">
    <property type="nucleotide sequence ID" value="XM_005762859.1"/>
</dbReference>
<dbReference type="GeneID" id="17256552"/>
<reference evidence="1" key="2">
    <citation type="submission" date="2024-10" db="UniProtKB">
        <authorList>
            <consortium name="EnsemblProtists"/>
        </authorList>
    </citation>
    <scope>IDENTIFICATION</scope>
</reference>
<protein>
    <submittedName>
        <fullName evidence="1">Uncharacterized protein</fullName>
    </submittedName>
</protein>
<reference evidence="2" key="1">
    <citation type="journal article" date="2013" name="Nature">
        <title>Pan genome of the phytoplankton Emiliania underpins its global distribution.</title>
        <authorList>
            <person name="Read B.A."/>
            <person name="Kegel J."/>
            <person name="Klute M.J."/>
            <person name="Kuo A."/>
            <person name="Lefebvre S.C."/>
            <person name="Maumus F."/>
            <person name="Mayer C."/>
            <person name="Miller J."/>
            <person name="Monier A."/>
            <person name="Salamov A."/>
            <person name="Young J."/>
            <person name="Aguilar M."/>
            <person name="Claverie J.M."/>
            <person name="Frickenhaus S."/>
            <person name="Gonzalez K."/>
            <person name="Herman E.K."/>
            <person name="Lin Y.C."/>
            <person name="Napier J."/>
            <person name="Ogata H."/>
            <person name="Sarno A.F."/>
            <person name="Shmutz J."/>
            <person name="Schroeder D."/>
            <person name="de Vargas C."/>
            <person name="Verret F."/>
            <person name="von Dassow P."/>
            <person name="Valentin K."/>
            <person name="Van de Peer Y."/>
            <person name="Wheeler G."/>
            <person name="Dacks J.B."/>
            <person name="Delwiche C.F."/>
            <person name="Dyhrman S.T."/>
            <person name="Glockner G."/>
            <person name="John U."/>
            <person name="Richards T."/>
            <person name="Worden A.Z."/>
            <person name="Zhang X."/>
            <person name="Grigoriev I.V."/>
            <person name="Allen A.E."/>
            <person name="Bidle K."/>
            <person name="Borodovsky M."/>
            <person name="Bowler C."/>
            <person name="Brownlee C."/>
            <person name="Cock J.M."/>
            <person name="Elias M."/>
            <person name="Gladyshev V.N."/>
            <person name="Groth M."/>
            <person name="Guda C."/>
            <person name="Hadaegh A."/>
            <person name="Iglesias-Rodriguez M.D."/>
            <person name="Jenkins J."/>
            <person name="Jones B.M."/>
            <person name="Lawson T."/>
            <person name="Leese F."/>
            <person name="Lindquist E."/>
            <person name="Lobanov A."/>
            <person name="Lomsadze A."/>
            <person name="Malik S.B."/>
            <person name="Marsh M.E."/>
            <person name="Mackinder L."/>
            <person name="Mock T."/>
            <person name="Mueller-Roeber B."/>
            <person name="Pagarete A."/>
            <person name="Parker M."/>
            <person name="Probert I."/>
            <person name="Quesneville H."/>
            <person name="Raines C."/>
            <person name="Rensing S.A."/>
            <person name="Riano-Pachon D.M."/>
            <person name="Richier S."/>
            <person name="Rokitta S."/>
            <person name="Shiraiwa Y."/>
            <person name="Soanes D.M."/>
            <person name="van der Giezen M."/>
            <person name="Wahlund T.M."/>
            <person name="Williams B."/>
            <person name="Wilson W."/>
            <person name="Wolfe G."/>
            <person name="Wurch L.L."/>
        </authorList>
    </citation>
    <scope>NUCLEOTIDE SEQUENCE</scope>
</reference>
<sequence length="544" mass="61326">MDFGNYGTPRGSPASELYATEIHELHSRCRFRYEPLRSAFPSLTVSHYTDTDTYDRFDGVDLTPHNHRKYQPGSGWALGLQPRTSDREPQGALCEAVADGGATWAILRVGPFNSTGGYDWWQFAAHDALNLSRRLEGGRTLALHSHYVVGVRAEDGGVLGYPPLHMHHLHLVPSKPWLRYQWPMTGASWQQWLARAREVQGFSSYVPNYFALDMEGEVNDARAAGSPPLAWYLEVGVGFEEAPDHLSLVPSHQSTYENYYWVPTDGKHVHWYEGEMPSSGQLVRMKHHAHMSLLRRAYFVAGTAEELGLHKLLPRDKFGEQLPLKWPQAGHSWRWPSSIPIVDLDKLETLLLKRIDRLPGGRSRIICTLDAAREEAGGYPGYVWDRAGKSVCTPWTFRQGDPFLSVALLEWHGGRLGPWANESAPLPELLPMHTQWNLLFAAADGASHYFMYPAFLASRALPLVERALVPQEQAATQAIFREMLLVQNWRVVVPLNGPLGVRAQHFAHAVRRAPPRLLAAAGLVGAMLLWRCARRARRIKYHAI</sequence>
<dbReference type="PaxDb" id="2903-EOD10487"/>
<dbReference type="OMA" id="WANESAP"/>
<dbReference type="HOGENOM" id="CLU_501035_0_0_1"/>
<evidence type="ECO:0000313" key="2">
    <source>
        <dbReference type="Proteomes" id="UP000013827"/>
    </source>
</evidence>
<keyword evidence="2" id="KW-1185">Reference proteome</keyword>
<evidence type="ECO:0000313" key="1">
    <source>
        <dbReference type="EnsemblProtists" id="EOD10487"/>
    </source>
</evidence>
<organism evidence="1 2">
    <name type="scientific">Emiliania huxleyi (strain CCMP1516)</name>
    <dbReference type="NCBI Taxonomy" id="280463"/>
    <lineage>
        <taxon>Eukaryota</taxon>
        <taxon>Haptista</taxon>
        <taxon>Haptophyta</taxon>
        <taxon>Prymnesiophyceae</taxon>
        <taxon>Isochrysidales</taxon>
        <taxon>Noelaerhabdaceae</taxon>
        <taxon>Emiliania</taxon>
    </lineage>
</organism>
<dbReference type="Proteomes" id="UP000013827">
    <property type="component" value="Unassembled WGS sequence"/>
</dbReference>
<dbReference type="EnsemblProtists" id="EOD10487">
    <property type="protein sequence ID" value="EOD10487"/>
    <property type="gene ID" value="EMIHUDRAFT_452683"/>
</dbReference>
<name>A0A0D3IGV2_EMIH1</name>
<dbReference type="eggNOG" id="ENOG502SNT0">
    <property type="taxonomic scope" value="Eukaryota"/>
</dbReference>
<dbReference type="KEGG" id="ehx:EMIHUDRAFT_452683"/>
<dbReference type="AlphaFoldDB" id="A0A0D3IGV2"/>
<accession>A0A0D3IGV2</accession>